<proteinExistence type="predicted"/>
<dbReference type="EMBL" id="GL996524">
    <property type="protein sequence ID" value="EGV63616.1"/>
    <property type="molecule type" value="Genomic_DNA"/>
</dbReference>
<dbReference type="Gene3D" id="4.10.280.10">
    <property type="entry name" value="Helix-loop-helix DNA-binding domain"/>
    <property type="match status" value="1"/>
</dbReference>
<feature type="domain" description="BHLH" evidence="2">
    <location>
        <begin position="8"/>
        <end position="96"/>
    </location>
</feature>
<feature type="region of interest" description="Disordered" evidence="1">
    <location>
        <begin position="43"/>
        <end position="75"/>
    </location>
</feature>
<sequence length="124" mass="14643">MTKSYRPRLRSSHNVIEQRYRNKINDKFNALSNSVPTLRVATKRKTKNPDHMDNDEFDEHYYSSSDESPDLEGLEPARKLNKGVILSKSVEYIRFLELKNDRMREKNHELLEKARLLGIPLDKL</sequence>
<gene>
    <name evidence="3" type="ORF">CANTEDRAFT_114588</name>
</gene>
<dbReference type="PANTHER" id="PTHR47336:SF2">
    <property type="entry name" value="TRANSCRIPTION FACTOR HMS1-RELATED"/>
    <property type="match status" value="1"/>
</dbReference>
<organism evidence="4">
    <name type="scientific">Candida tenuis (strain ATCC 10573 / BCRC 21748 / CBS 615 / JCM 9827 / NBRC 10315 / NRRL Y-1498 / VKM Y-70)</name>
    <name type="common">Yeast</name>
    <name type="synonym">Yamadazyma tenuis</name>
    <dbReference type="NCBI Taxonomy" id="590646"/>
    <lineage>
        <taxon>Eukaryota</taxon>
        <taxon>Fungi</taxon>
        <taxon>Dikarya</taxon>
        <taxon>Ascomycota</taxon>
        <taxon>Saccharomycotina</taxon>
        <taxon>Pichiomycetes</taxon>
        <taxon>Debaryomycetaceae</taxon>
        <taxon>Yamadazyma</taxon>
    </lineage>
</organism>
<dbReference type="GO" id="GO:0046983">
    <property type="term" value="F:protein dimerization activity"/>
    <property type="evidence" value="ECO:0007669"/>
    <property type="project" value="InterPro"/>
</dbReference>
<evidence type="ECO:0000313" key="3">
    <source>
        <dbReference type="EMBL" id="EGV63616.1"/>
    </source>
</evidence>
<dbReference type="HOGENOM" id="CLU_2003618_0_0_1"/>
<dbReference type="Pfam" id="PF00010">
    <property type="entry name" value="HLH"/>
    <property type="match status" value="1"/>
</dbReference>
<keyword evidence="4" id="KW-1185">Reference proteome</keyword>
<accession>G3B5S1</accession>
<dbReference type="SMART" id="SM00353">
    <property type="entry name" value="HLH"/>
    <property type="match status" value="1"/>
</dbReference>
<dbReference type="SUPFAM" id="SSF47459">
    <property type="entry name" value="HLH, helix-loop-helix DNA-binding domain"/>
    <property type="match status" value="1"/>
</dbReference>
<dbReference type="OrthoDB" id="2133190at2759"/>
<dbReference type="InterPro" id="IPR011598">
    <property type="entry name" value="bHLH_dom"/>
</dbReference>
<evidence type="ECO:0000256" key="1">
    <source>
        <dbReference type="SAM" id="MobiDB-lite"/>
    </source>
</evidence>
<dbReference type="Proteomes" id="UP000000707">
    <property type="component" value="Unassembled WGS sequence"/>
</dbReference>
<dbReference type="PANTHER" id="PTHR47336">
    <property type="entry name" value="TRANSCRIPTION FACTOR HMS1-RELATED"/>
    <property type="match status" value="1"/>
</dbReference>
<dbReference type="AlphaFoldDB" id="G3B5S1"/>
<dbReference type="InterPro" id="IPR036638">
    <property type="entry name" value="HLH_DNA-bd_sf"/>
</dbReference>
<evidence type="ECO:0000259" key="2">
    <source>
        <dbReference type="PROSITE" id="PS50888"/>
    </source>
</evidence>
<dbReference type="PROSITE" id="PS50888">
    <property type="entry name" value="BHLH"/>
    <property type="match status" value="1"/>
</dbReference>
<reference evidence="3 4" key="1">
    <citation type="journal article" date="2011" name="Proc. Natl. Acad. Sci. U.S.A.">
        <title>Comparative genomics of xylose-fermenting fungi for enhanced biofuel production.</title>
        <authorList>
            <person name="Wohlbach D.J."/>
            <person name="Kuo A."/>
            <person name="Sato T.K."/>
            <person name="Potts K.M."/>
            <person name="Salamov A.A."/>
            <person name="LaButti K.M."/>
            <person name="Sun H."/>
            <person name="Clum A."/>
            <person name="Pangilinan J.L."/>
            <person name="Lindquist E.A."/>
            <person name="Lucas S."/>
            <person name="Lapidus A."/>
            <person name="Jin M."/>
            <person name="Gunawan C."/>
            <person name="Balan V."/>
            <person name="Dale B.E."/>
            <person name="Jeffries T.W."/>
            <person name="Zinkel R."/>
            <person name="Barry K.W."/>
            <person name="Grigoriev I.V."/>
            <person name="Gasch A.P."/>
        </authorList>
    </citation>
    <scope>NUCLEOTIDE SEQUENCE [LARGE SCALE GENOMIC DNA]</scope>
    <source>
        <strain evidence="4">ATCC 10573 / BCRC 21748 / CBS 615 / JCM 9827 / NBRC 10315 / NRRL Y-1498 / VKM Y-70</strain>
    </source>
</reference>
<name>G3B5S1_CANTC</name>
<protein>
    <recommendedName>
        <fullName evidence="2">BHLH domain-containing protein</fullName>
    </recommendedName>
</protein>
<dbReference type="InterPro" id="IPR052099">
    <property type="entry name" value="Regulatory_TF_Diverse"/>
</dbReference>
<evidence type="ECO:0000313" key="4">
    <source>
        <dbReference type="Proteomes" id="UP000000707"/>
    </source>
</evidence>